<dbReference type="GO" id="GO:0005125">
    <property type="term" value="F:cytokine activity"/>
    <property type="evidence" value="ECO:0007669"/>
    <property type="project" value="UniProtKB-KW"/>
</dbReference>
<evidence type="ECO:0000256" key="2">
    <source>
        <dbReference type="ARBA" id="ARBA00005851"/>
    </source>
</evidence>
<evidence type="ECO:0000256" key="7">
    <source>
        <dbReference type="ARBA" id="ARBA00036823"/>
    </source>
</evidence>
<evidence type="ECO:0000256" key="11">
    <source>
        <dbReference type="ARBA" id="ARBA00041912"/>
    </source>
</evidence>
<name>A0A8S4Q692_OWEFU</name>
<comment type="catalytic activity">
    <reaction evidence="7">
        <text>L-dopachrome = 5,6-dihydroxyindole-2-carboxylate</text>
        <dbReference type="Rhea" id="RHEA:13041"/>
        <dbReference type="ChEBI" id="CHEBI:16875"/>
        <dbReference type="ChEBI" id="CHEBI:57509"/>
        <dbReference type="EC" id="5.3.3.12"/>
    </reaction>
</comment>
<evidence type="ECO:0000256" key="1">
    <source>
        <dbReference type="ARBA" id="ARBA00004613"/>
    </source>
</evidence>
<evidence type="ECO:0000256" key="8">
    <source>
        <dbReference type="ARBA" id="ARBA00038932"/>
    </source>
</evidence>
<dbReference type="Pfam" id="PF01187">
    <property type="entry name" value="MIF"/>
    <property type="match status" value="1"/>
</dbReference>
<comment type="catalytic activity">
    <reaction evidence="6">
        <text>3-phenylpyruvate = enol-phenylpyruvate</text>
        <dbReference type="Rhea" id="RHEA:17097"/>
        <dbReference type="ChEBI" id="CHEBI:16815"/>
        <dbReference type="ChEBI" id="CHEBI:18005"/>
        <dbReference type="EC" id="5.3.2.1"/>
    </reaction>
</comment>
<evidence type="ECO:0000256" key="5">
    <source>
        <dbReference type="ARBA" id="ARBA00023235"/>
    </source>
</evidence>
<dbReference type="InterPro" id="IPR014347">
    <property type="entry name" value="Tautomerase/MIF_sf"/>
</dbReference>
<evidence type="ECO:0000256" key="10">
    <source>
        <dbReference type="ARBA" id="ARBA00041631"/>
    </source>
</evidence>
<dbReference type="Gene3D" id="3.30.429.10">
    <property type="entry name" value="Macrophage Migration Inhibitory Factor"/>
    <property type="match status" value="1"/>
</dbReference>
<comment type="caution">
    <text evidence="13">The sequence shown here is derived from an EMBL/GenBank/DDBJ whole genome shotgun (WGS) entry which is preliminary data.</text>
</comment>
<dbReference type="Proteomes" id="UP000749559">
    <property type="component" value="Unassembled WGS sequence"/>
</dbReference>
<evidence type="ECO:0000256" key="3">
    <source>
        <dbReference type="ARBA" id="ARBA00022514"/>
    </source>
</evidence>
<keyword evidence="4" id="KW-0964">Secreted</keyword>
<dbReference type="SUPFAM" id="SSF55331">
    <property type="entry name" value="Tautomerase/MIF"/>
    <property type="match status" value="1"/>
</dbReference>
<evidence type="ECO:0000256" key="12">
    <source>
        <dbReference type="ARBA" id="ARBA00042730"/>
    </source>
</evidence>
<gene>
    <name evidence="13" type="ORF">OFUS_LOCUS25259</name>
</gene>
<evidence type="ECO:0000256" key="9">
    <source>
        <dbReference type="ARBA" id="ARBA00039086"/>
    </source>
</evidence>
<dbReference type="PANTHER" id="PTHR11954">
    <property type="entry name" value="D-DOPACHROME DECARBOXYLASE"/>
    <property type="match status" value="1"/>
</dbReference>
<dbReference type="EC" id="5.3.2.1" evidence="9"/>
<dbReference type="PANTHER" id="PTHR11954:SF6">
    <property type="entry name" value="MACROPHAGE MIGRATION INHIBITORY FACTOR"/>
    <property type="match status" value="1"/>
</dbReference>
<dbReference type="EMBL" id="CAIIXF020000012">
    <property type="protein sequence ID" value="CAH1801470.1"/>
    <property type="molecule type" value="Genomic_DNA"/>
</dbReference>
<evidence type="ECO:0000313" key="14">
    <source>
        <dbReference type="Proteomes" id="UP000749559"/>
    </source>
</evidence>
<dbReference type="GO" id="GO:0050178">
    <property type="term" value="F:phenylpyruvate tautomerase activity"/>
    <property type="evidence" value="ECO:0007669"/>
    <property type="project" value="UniProtKB-EC"/>
</dbReference>
<protein>
    <recommendedName>
        <fullName evidence="12">L-dopachrome isomerase</fullName>
        <ecNumber evidence="9">5.3.2.1</ecNumber>
        <ecNumber evidence="8">5.3.3.12</ecNumber>
    </recommendedName>
    <alternativeName>
        <fullName evidence="10">L-dopachrome tautomerase</fullName>
    </alternativeName>
    <alternativeName>
        <fullName evidence="11">Phenylpyruvate tautomerase</fullName>
    </alternativeName>
</protein>
<dbReference type="InterPro" id="IPR001398">
    <property type="entry name" value="Macrophage_inhib_fac"/>
</dbReference>
<dbReference type="AlphaFoldDB" id="A0A8S4Q692"/>
<keyword evidence="14" id="KW-1185">Reference proteome</keyword>
<proteinExistence type="inferred from homology"/>
<reference evidence="13" key="1">
    <citation type="submission" date="2022-03" db="EMBL/GenBank/DDBJ databases">
        <authorList>
            <person name="Martin C."/>
        </authorList>
    </citation>
    <scope>NUCLEOTIDE SEQUENCE</scope>
</reference>
<comment type="subcellular location">
    <subcellularLocation>
        <location evidence="1">Secreted</location>
    </subcellularLocation>
</comment>
<dbReference type="OrthoDB" id="255819at2759"/>
<keyword evidence="5" id="KW-0413">Isomerase</keyword>
<dbReference type="GO" id="GO:0005615">
    <property type="term" value="C:extracellular space"/>
    <property type="evidence" value="ECO:0007669"/>
    <property type="project" value="UniProtKB-KW"/>
</dbReference>
<evidence type="ECO:0000256" key="4">
    <source>
        <dbReference type="ARBA" id="ARBA00022525"/>
    </source>
</evidence>
<accession>A0A8S4Q692</accession>
<evidence type="ECO:0000313" key="13">
    <source>
        <dbReference type="EMBL" id="CAH1801470.1"/>
    </source>
</evidence>
<keyword evidence="3" id="KW-0202">Cytokine</keyword>
<evidence type="ECO:0000256" key="6">
    <source>
        <dbReference type="ARBA" id="ARBA00036735"/>
    </source>
</evidence>
<dbReference type="GO" id="GO:0004167">
    <property type="term" value="F:dopachrome isomerase activity"/>
    <property type="evidence" value="ECO:0007669"/>
    <property type="project" value="UniProtKB-EC"/>
</dbReference>
<dbReference type="EC" id="5.3.3.12" evidence="8"/>
<sequence length="116" mass="13024">MPTLVFDTNLPEDKVPEDFYTAASNLIVEMTGKPIKYAAVHLHIEQLMSFGGTRDPCALVSFTCIGKLGVEENKSHTKKITAFVKKYLNVEADRMYVSFRDLPASECGWNNDTFSK</sequence>
<organism evidence="13 14">
    <name type="scientific">Owenia fusiformis</name>
    <name type="common">Polychaete worm</name>
    <dbReference type="NCBI Taxonomy" id="6347"/>
    <lineage>
        <taxon>Eukaryota</taxon>
        <taxon>Metazoa</taxon>
        <taxon>Spiralia</taxon>
        <taxon>Lophotrochozoa</taxon>
        <taxon>Annelida</taxon>
        <taxon>Polychaeta</taxon>
        <taxon>Sedentaria</taxon>
        <taxon>Canalipalpata</taxon>
        <taxon>Sabellida</taxon>
        <taxon>Oweniida</taxon>
        <taxon>Oweniidae</taxon>
        <taxon>Owenia</taxon>
    </lineage>
</organism>
<comment type="similarity">
    <text evidence="2">Belongs to the MIF family.</text>
</comment>